<dbReference type="EMBL" id="ML208266">
    <property type="protein sequence ID" value="TFK74849.1"/>
    <property type="molecule type" value="Genomic_DNA"/>
</dbReference>
<organism evidence="1 2">
    <name type="scientific">Pluteus cervinus</name>
    <dbReference type="NCBI Taxonomy" id="181527"/>
    <lineage>
        <taxon>Eukaryota</taxon>
        <taxon>Fungi</taxon>
        <taxon>Dikarya</taxon>
        <taxon>Basidiomycota</taxon>
        <taxon>Agaricomycotina</taxon>
        <taxon>Agaricomycetes</taxon>
        <taxon>Agaricomycetidae</taxon>
        <taxon>Agaricales</taxon>
        <taxon>Pluteineae</taxon>
        <taxon>Pluteaceae</taxon>
        <taxon>Pluteus</taxon>
    </lineage>
</organism>
<sequence>SEPATTPPLSQMAIRCQHLPWTIVVNPSSSKPHAFVTVADVLMGLHNNLRAQVKAQEYNMENTDRQQAIARAFDARHRKDSTQHEYHRGVRRVDFLIGMNRFLGLSRTTDGPDVWKLHV</sequence>
<dbReference type="Proteomes" id="UP000308600">
    <property type="component" value="Unassembled WGS sequence"/>
</dbReference>
<gene>
    <name evidence="1" type="ORF">BDN72DRAFT_729439</name>
</gene>
<proteinExistence type="predicted"/>
<reference evidence="1 2" key="1">
    <citation type="journal article" date="2019" name="Nat. Ecol. Evol.">
        <title>Megaphylogeny resolves global patterns of mushroom evolution.</title>
        <authorList>
            <person name="Varga T."/>
            <person name="Krizsan K."/>
            <person name="Foldi C."/>
            <person name="Dima B."/>
            <person name="Sanchez-Garcia M."/>
            <person name="Sanchez-Ramirez S."/>
            <person name="Szollosi G.J."/>
            <person name="Szarkandi J.G."/>
            <person name="Papp V."/>
            <person name="Albert L."/>
            <person name="Andreopoulos W."/>
            <person name="Angelini C."/>
            <person name="Antonin V."/>
            <person name="Barry K.W."/>
            <person name="Bougher N.L."/>
            <person name="Buchanan P."/>
            <person name="Buyck B."/>
            <person name="Bense V."/>
            <person name="Catcheside P."/>
            <person name="Chovatia M."/>
            <person name="Cooper J."/>
            <person name="Damon W."/>
            <person name="Desjardin D."/>
            <person name="Finy P."/>
            <person name="Geml J."/>
            <person name="Haridas S."/>
            <person name="Hughes K."/>
            <person name="Justo A."/>
            <person name="Karasinski D."/>
            <person name="Kautmanova I."/>
            <person name="Kiss B."/>
            <person name="Kocsube S."/>
            <person name="Kotiranta H."/>
            <person name="LaButti K.M."/>
            <person name="Lechner B.E."/>
            <person name="Liimatainen K."/>
            <person name="Lipzen A."/>
            <person name="Lukacs Z."/>
            <person name="Mihaltcheva S."/>
            <person name="Morgado L.N."/>
            <person name="Niskanen T."/>
            <person name="Noordeloos M.E."/>
            <person name="Ohm R.A."/>
            <person name="Ortiz-Santana B."/>
            <person name="Ovrebo C."/>
            <person name="Racz N."/>
            <person name="Riley R."/>
            <person name="Savchenko A."/>
            <person name="Shiryaev A."/>
            <person name="Soop K."/>
            <person name="Spirin V."/>
            <person name="Szebenyi C."/>
            <person name="Tomsovsky M."/>
            <person name="Tulloss R.E."/>
            <person name="Uehling J."/>
            <person name="Grigoriev I.V."/>
            <person name="Vagvolgyi C."/>
            <person name="Papp T."/>
            <person name="Martin F.M."/>
            <person name="Miettinen O."/>
            <person name="Hibbett D.S."/>
            <person name="Nagy L.G."/>
        </authorList>
    </citation>
    <scope>NUCLEOTIDE SEQUENCE [LARGE SCALE GENOMIC DNA]</scope>
    <source>
        <strain evidence="1 2">NL-1719</strain>
    </source>
</reference>
<evidence type="ECO:0000313" key="1">
    <source>
        <dbReference type="EMBL" id="TFK74849.1"/>
    </source>
</evidence>
<protein>
    <submittedName>
        <fullName evidence="1">Uncharacterized protein</fullName>
    </submittedName>
</protein>
<evidence type="ECO:0000313" key="2">
    <source>
        <dbReference type="Proteomes" id="UP000308600"/>
    </source>
</evidence>
<keyword evidence="2" id="KW-1185">Reference proteome</keyword>
<accession>A0ACD3BB21</accession>
<feature type="non-terminal residue" evidence="1">
    <location>
        <position position="1"/>
    </location>
</feature>
<name>A0ACD3BB21_9AGAR</name>
<feature type="non-terminal residue" evidence="1">
    <location>
        <position position="119"/>
    </location>
</feature>